<sequence length="39" mass="4673">MFFLEKFLEMLNNGEPKSLKGMEHYIPNIILYNSALRNR</sequence>
<dbReference type="EMBL" id="JXLC01000005">
    <property type="protein sequence ID" value="OJG92493.1"/>
    <property type="molecule type" value="Genomic_DNA"/>
</dbReference>
<gene>
    <name evidence="1" type="ORF">RV15_GL002918</name>
</gene>
<reference evidence="1 2" key="1">
    <citation type="submission" date="2014-12" db="EMBL/GenBank/DDBJ databases">
        <title>Draft genome sequences of 29 type strains of Enterococci.</title>
        <authorList>
            <person name="Zhong Z."/>
            <person name="Sun Z."/>
            <person name="Liu W."/>
            <person name="Zhang W."/>
            <person name="Zhang H."/>
        </authorList>
    </citation>
    <scope>NUCLEOTIDE SEQUENCE [LARGE SCALE GENOMIC DNA]</scope>
    <source>
        <strain evidence="1 2">DSM 22801</strain>
    </source>
</reference>
<proteinExistence type="predicted"/>
<evidence type="ECO:0000313" key="2">
    <source>
        <dbReference type="Proteomes" id="UP000183039"/>
    </source>
</evidence>
<protein>
    <submittedName>
        <fullName evidence="1">Uncharacterized protein</fullName>
    </submittedName>
</protein>
<name>A0AA91GK07_9ENTE</name>
<evidence type="ECO:0000313" key="1">
    <source>
        <dbReference type="EMBL" id="OJG92493.1"/>
    </source>
</evidence>
<organism evidence="1 2">
    <name type="scientific">Enterococcus silesiacus</name>
    <dbReference type="NCBI Taxonomy" id="332949"/>
    <lineage>
        <taxon>Bacteria</taxon>
        <taxon>Bacillati</taxon>
        <taxon>Bacillota</taxon>
        <taxon>Bacilli</taxon>
        <taxon>Lactobacillales</taxon>
        <taxon>Enterococcaceae</taxon>
        <taxon>Enterococcus</taxon>
    </lineage>
</organism>
<comment type="caution">
    <text evidence="1">The sequence shown here is derived from an EMBL/GenBank/DDBJ whole genome shotgun (WGS) entry which is preliminary data.</text>
</comment>
<accession>A0AA91GK07</accession>
<dbReference type="AlphaFoldDB" id="A0AA91GK07"/>
<dbReference type="Proteomes" id="UP000183039">
    <property type="component" value="Unassembled WGS sequence"/>
</dbReference>